<name>A0A2T4DQP9_9BACT</name>
<dbReference type="AlphaFoldDB" id="A0A2T4DQP9"/>
<feature type="transmembrane region" description="Helical" evidence="1">
    <location>
        <begin position="6"/>
        <end position="26"/>
    </location>
</feature>
<accession>A0A2T4DQP9</accession>
<gene>
    <name evidence="2" type="ORF">C9994_08605</name>
</gene>
<feature type="transmembrane region" description="Helical" evidence="1">
    <location>
        <begin position="47"/>
        <end position="66"/>
    </location>
</feature>
<keyword evidence="1" id="KW-0472">Membrane</keyword>
<reference evidence="2 3" key="1">
    <citation type="submission" date="2018-03" db="EMBL/GenBank/DDBJ databases">
        <title>Cross-interface Injection: A General Nanoliter Liquid Handling Method Applied to Single Cells Genome Amplification Automated Nanoliter Liquid Handling Applied to Single Cell Multiple Displacement Amplification.</title>
        <authorList>
            <person name="Yun J."/>
            <person name="Xu P."/>
            <person name="Xu J."/>
            <person name="Dai X."/>
            <person name="Wang Y."/>
            <person name="Zheng X."/>
            <person name="Cao C."/>
            <person name="Yi Q."/>
            <person name="Zhu Y."/>
            <person name="Wang L."/>
            <person name="Dong Z."/>
            <person name="Huang Y."/>
            <person name="Huang L."/>
            <person name="Du W."/>
        </authorList>
    </citation>
    <scope>NUCLEOTIDE SEQUENCE [LARGE SCALE GENOMIC DNA]</scope>
    <source>
        <strain evidence="2 3">Z-D1-2</strain>
    </source>
</reference>
<proteinExistence type="predicted"/>
<keyword evidence="1" id="KW-0812">Transmembrane</keyword>
<evidence type="ECO:0000313" key="2">
    <source>
        <dbReference type="EMBL" id="PTB96149.1"/>
    </source>
</evidence>
<evidence type="ECO:0000256" key="1">
    <source>
        <dbReference type="SAM" id="Phobius"/>
    </source>
</evidence>
<evidence type="ECO:0000313" key="3">
    <source>
        <dbReference type="Proteomes" id="UP000240608"/>
    </source>
</evidence>
<organism evidence="2 3">
    <name type="scientific">Marivirga lumbricoides</name>
    <dbReference type="NCBI Taxonomy" id="1046115"/>
    <lineage>
        <taxon>Bacteria</taxon>
        <taxon>Pseudomonadati</taxon>
        <taxon>Bacteroidota</taxon>
        <taxon>Cytophagia</taxon>
        <taxon>Cytophagales</taxon>
        <taxon>Marivirgaceae</taxon>
        <taxon>Marivirga</taxon>
    </lineage>
</organism>
<dbReference type="EMBL" id="PYVU01000064">
    <property type="protein sequence ID" value="PTB96149.1"/>
    <property type="molecule type" value="Genomic_DNA"/>
</dbReference>
<sequence length="131" mass="15326">MQIHFKVIGVLLIMLAFVHVIFPRYFNWKMELKNLSLINRQMMTVHTFFVALVVFLMGLLCLSSSVELVETPLGKTVSLGFAIFWSLRLFIQFFGYSGELWRGKPFETFVHIVFTGLWSYLSTVFWLNYLG</sequence>
<comment type="caution">
    <text evidence="2">The sequence shown here is derived from an EMBL/GenBank/DDBJ whole genome shotgun (WGS) entry which is preliminary data.</text>
</comment>
<feature type="transmembrane region" description="Helical" evidence="1">
    <location>
        <begin position="78"/>
        <end position="96"/>
    </location>
</feature>
<protein>
    <submittedName>
        <fullName evidence="2">Uncharacterized protein</fullName>
    </submittedName>
</protein>
<keyword evidence="1" id="KW-1133">Transmembrane helix</keyword>
<dbReference type="Proteomes" id="UP000240608">
    <property type="component" value="Unassembled WGS sequence"/>
</dbReference>
<feature type="transmembrane region" description="Helical" evidence="1">
    <location>
        <begin position="108"/>
        <end position="129"/>
    </location>
</feature>